<organism evidence="1 2">
    <name type="scientific">Parapusillimonas granuli</name>
    <dbReference type="NCBI Taxonomy" id="380911"/>
    <lineage>
        <taxon>Bacteria</taxon>
        <taxon>Pseudomonadati</taxon>
        <taxon>Pseudomonadota</taxon>
        <taxon>Betaproteobacteria</taxon>
        <taxon>Burkholderiales</taxon>
        <taxon>Alcaligenaceae</taxon>
        <taxon>Parapusillimonas</taxon>
    </lineage>
</organism>
<dbReference type="AlphaFoldDB" id="A0A853FTV3"/>
<accession>A0A853FTV3</accession>
<gene>
    <name evidence="1" type="ORF">H0A72_08650</name>
</gene>
<comment type="caution">
    <text evidence="1">The sequence shown here is derived from an EMBL/GenBank/DDBJ whole genome shotgun (WGS) entry which is preliminary data.</text>
</comment>
<protein>
    <submittedName>
        <fullName evidence="1">DUF2946 family protein</fullName>
    </submittedName>
</protein>
<dbReference type="Pfam" id="PF11161">
    <property type="entry name" value="DUF2944"/>
    <property type="match status" value="1"/>
</dbReference>
<dbReference type="InterPro" id="IPR021332">
    <property type="entry name" value="DUF2944"/>
</dbReference>
<proteinExistence type="predicted"/>
<evidence type="ECO:0000313" key="1">
    <source>
        <dbReference type="EMBL" id="NYT49374.1"/>
    </source>
</evidence>
<evidence type="ECO:0000313" key="2">
    <source>
        <dbReference type="Proteomes" id="UP000559809"/>
    </source>
</evidence>
<dbReference type="RefSeq" id="WP_180154672.1">
    <property type="nucleotide sequence ID" value="NZ_JACCEM010000004.1"/>
</dbReference>
<dbReference type="Proteomes" id="UP000559809">
    <property type="component" value="Unassembled WGS sequence"/>
</dbReference>
<sequence length="208" mass="22459">MDEKVIAAMARWPGVPAVFGWLSLNERGQWRLHPAGDALADEATADPCARQGTSITSPQILRFMNRNYACDDAGRWYFQNGPQKVYVRLDAAPYVLSTGNPCHGGPSLHTHTGLQVGRVASWWATDTGRLYAQTDLGPGLVAGRDLDAVFDALRSSDGRSLLDILDGLSPEAAPVMLEGPASDACPLHLCSEADIPSRLGFVRFPRAD</sequence>
<dbReference type="EMBL" id="JACCEM010000004">
    <property type="protein sequence ID" value="NYT49374.1"/>
    <property type="molecule type" value="Genomic_DNA"/>
</dbReference>
<name>A0A853FTV3_9BURK</name>
<keyword evidence="2" id="KW-1185">Reference proteome</keyword>
<reference evidence="1 2" key="1">
    <citation type="submission" date="2020-07" db="EMBL/GenBank/DDBJ databases">
        <title>Taxonomic revisions and descriptions of new bacterial species based on genomic comparisons in the high-G+C-content subgroup of the family Alcaligenaceae.</title>
        <authorList>
            <person name="Szabo A."/>
            <person name="Felfoldi T."/>
        </authorList>
    </citation>
    <scope>NUCLEOTIDE SEQUENCE [LARGE SCALE GENOMIC DNA]</scope>
    <source>
        <strain evidence="1 2">LMG 24012</strain>
    </source>
</reference>